<keyword evidence="2" id="KW-0472">Membrane</keyword>
<organism evidence="4 5">
    <name type="scientific">Marasmius crinis-equi</name>
    <dbReference type="NCBI Taxonomy" id="585013"/>
    <lineage>
        <taxon>Eukaryota</taxon>
        <taxon>Fungi</taxon>
        <taxon>Dikarya</taxon>
        <taxon>Basidiomycota</taxon>
        <taxon>Agaricomycotina</taxon>
        <taxon>Agaricomycetes</taxon>
        <taxon>Agaricomycetidae</taxon>
        <taxon>Agaricales</taxon>
        <taxon>Marasmiineae</taxon>
        <taxon>Marasmiaceae</taxon>
        <taxon>Marasmius</taxon>
    </lineage>
</organism>
<feature type="transmembrane region" description="Helical" evidence="2">
    <location>
        <begin position="216"/>
        <end position="235"/>
    </location>
</feature>
<dbReference type="SMART" id="SM01042">
    <property type="entry name" value="Brr6_like_C_C"/>
    <property type="match status" value="1"/>
</dbReference>
<evidence type="ECO:0000313" key="5">
    <source>
        <dbReference type="Proteomes" id="UP001465976"/>
    </source>
</evidence>
<feature type="region of interest" description="Disordered" evidence="1">
    <location>
        <begin position="1"/>
        <end position="32"/>
    </location>
</feature>
<evidence type="ECO:0000313" key="4">
    <source>
        <dbReference type="EMBL" id="KAL0569126.1"/>
    </source>
</evidence>
<keyword evidence="2" id="KW-1133">Transmembrane helix</keyword>
<dbReference type="InterPro" id="IPR040202">
    <property type="entry name" value="Brl1/Brr6"/>
</dbReference>
<dbReference type="EMBL" id="JBAHYK010001187">
    <property type="protein sequence ID" value="KAL0569126.1"/>
    <property type="molecule type" value="Genomic_DNA"/>
</dbReference>
<dbReference type="PANTHER" id="PTHR28136:SF1">
    <property type="entry name" value="NUCLEUS EXPORT PROTEIN BRL1"/>
    <property type="match status" value="1"/>
</dbReference>
<dbReference type="Pfam" id="PF10104">
    <property type="entry name" value="Brr6_like_C_C"/>
    <property type="match status" value="1"/>
</dbReference>
<feature type="transmembrane region" description="Helical" evidence="2">
    <location>
        <begin position="93"/>
        <end position="115"/>
    </location>
</feature>
<dbReference type="InterPro" id="IPR018767">
    <property type="entry name" value="Brl1/Brr6_dom"/>
</dbReference>
<gene>
    <name evidence="4" type="ORF">V5O48_012847</name>
</gene>
<keyword evidence="2" id="KW-0812">Transmembrane</keyword>
<evidence type="ECO:0000256" key="2">
    <source>
        <dbReference type="SAM" id="Phobius"/>
    </source>
</evidence>
<dbReference type="PANTHER" id="PTHR28136">
    <property type="entry name" value="NUCLEUS EXPORT PROTEIN BRR6"/>
    <property type="match status" value="1"/>
</dbReference>
<comment type="caution">
    <text evidence="4">The sequence shown here is derived from an EMBL/GenBank/DDBJ whole genome shotgun (WGS) entry which is preliminary data.</text>
</comment>
<feature type="domain" description="Brl1/Brr6" evidence="3">
    <location>
        <begin position="91"/>
        <end position="236"/>
    </location>
</feature>
<dbReference type="Proteomes" id="UP001465976">
    <property type="component" value="Unassembled WGS sequence"/>
</dbReference>
<reference evidence="4 5" key="1">
    <citation type="submission" date="2024-02" db="EMBL/GenBank/DDBJ databases">
        <title>A draft genome for the cacao thread blight pathogen Marasmius crinis-equi.</title>
        <authorList>
            <person name="Cohen S.P."/>
            <person name="Baruah I.K."/>
            <person name="Amoako-Attah I."/>
            <person name="Bukari Y."/>
            <person name="Meinhardt L.W."/>
            <person name="Bailey B.A."/>
        </authorList>
    </citation>
    <scope>NUCLEOTIDE SEQUENCE [LARGE SCALE GENOMIC DNA]</scope>
    <source>
        <strain evidence="4 5">GH-76</strain>
    </source>
</reference>
<evidence type="ECO:0000259" key="3">
    <source>
        <dbReference type="SMART" id="SM01042"/>
    </source>
</evidence>
<accession>A0ABR3F1Y6</accession>
<evidence type="ECO:0000256" key="1">
    <source>
        <dbReference type="SAM" id="MobiDB-lite"/>
    </source>
</evidence>
<proteinExistence type="predicted"/>
<name>A0ABR3F1Y6_9AGAR</name>
<protein>
    <recommendedName>
        <fullName evidence="3">Brl1/Brr6 domain-containing protein</fullName>
    </recommendedName>
</protein>
<feature type="compositionally biased region" description="Basic and acidic residues" evidence="1">
    <location>
        <begin position="17"/>
        <end position="29"/>
    </location>
</feature>
<sequence length="236" mass="26425">MASPSTPSSYGIIPLLRRRDNPSEDRYLDPPEGFQFTHKIEKSRTSDDSEVPLGFRPLRFSLANEHHPSASWIPDRRERNRERAAMASEGFEGVVRGLATLALAGLILGGAFILWSAGKTFVQDIEHSVQILAKGGPQWMPVPIPTHCLSSSEIELEAAACLRRYSENQCHEPRHAIEKECVAWALCKDRPNTDIDKLQLIAERLALVFNSFIDTVSYKALIVSLLGLYIVSLFIR</sequence>
<keyword evidence="5" id="KW-1185">Reference proteome</keyword>